<dbReference type="Proteomes" id="UP000198908">
    <property type="component" value="Unassembled WGS sequence"/>
</dbReference>
<protein>
    <submittedName>
        <fullName evidence="1">Uncharacterized protein</fullName>
    </submittedName>
</protein>
<evidence type="ECO:0000313" key="2">
    <source>
        <dbReference type="Proteomes" id="UP000198908"/>
    </source>
</evidence>
<dbReference type="AlphaFoldDB" id="A0A1G7ARP9"/>
<dbReference type="EMBL" id="FMYQ01000035">
    <property type="protein sequence ID" value="SDE17402.1"/>
    <property type="molecule type" value="Genomic_DNA"/>
</dbReference>
<sequence>MPAVIGRSIRLTILDMPIFAKLLAEREMMIRSLPRDILLSALSRMAGQAPFYIYTAFVFTYGVTTLHVSRELRHAAVLATAARQFANIPLFGHISGRLLCRVAPGRFHEQGHFARIRRRAPVGR</sequence>
<evidence type="ECO:0000313" key="1">
    <source>
        <dbReference type="EMBL" id="SDE17402.1"/>
    </source>
</evidence>
<dbReference type="STRING" id="416944.SAMN05421548_13546"/>
<gene>
    <name evidence="1" type="ORF">SAMN05421548_13546</name>
</gene>
<name>A0A1G7ARP9_9BURK</name>
<proteinExistence type="predicted"/>
<organism evidence="1 2">
    <name type="scientific">Paraburkholderia lycopersici</name>
    <dbReference type="NCBI Taxonomy" id="416944"/>
    <lineage>
        <taxon>Bacteria</taxon>
        <taxon>Pseudomonadati</taxon>
        <taxon>Pseudomonadota</taxon>
        <taxon>Betaproteobacteria</taxon>
        <taxon>Burkholderiales</taxon>
        <taxon>Burkholderiaceae</taxon>
        <taxon>Paraburkholderia</taxon>
    </lineage>
</organism>
<keyword evidence="2" id="KW-1185">Reference proteome</keyword>
<reference evidence="2" key="1">
    <citation type="submission" date="2016-09" db="EMBL/GenBank/DDBJ databases">
        <authorList>
            <person name="Varghese N."/>
            <person name="Submissions S."/>
        </authorList>
    </citation>
    <scope>NUCLEOTIDE SEQUENCE [LARGE SCALE GENOMIC DNA]</scope>
    <source>
        <strain evidence="2">TNe-862</strain>
    </source>
</reference>
<accession>A0A1G7ARP9</accession>